<dbReference type="AlphaFoldDB" id="K9VPP7"/>
<dbReference type="Pfam" id="PF14237">
    <property type="entry name" value="GYF_2"/>
    <property type="match status" value="1"/>
</dbReference>
<dbReference type="RefSeq" id="WP_015179234.1">
    <property type="nucleotide sequence ID" value="NC_019729.1"/>
</dbReference>
<accession>K9VPP7</accession>
<gene>
    <name evidence="3" type="ORF">Osc7112_5825</name>
</gene>
<organism evidence="3 4">
    <name type="scientific">Phormidium nigroviride PCC 7112</name>
    <dbReference type="NCBI Taxonomy" id="179408"/>
    <lineage>
        <taxon>Bacteria</taxon>
        <taxon>Bacillati</taxon>
        <taxon>Cyanobacteriota</taxon>
        <taxon>Cyanophyceae</taxon>
        <taxon>Oscillatoriophycideae</taxon>
        <taxon>Oscillatoriales</taxon>
        <taxon>Oscillatoriaceae</taxon>
        <taxon>Phormidium</taxon>
    </lineage>
</organism>
<evidence type="ECO:0000313" key="3">
    <source>
        <dbReference type="EMBL" id="AFZ10033.1"/>
    </source>
</evidence>
<dbReference type="InterPro" id="IPR025640">
    <property type="entry name" value="GYF_2"/>
</dbReference>
<sequence>MALVWVAVWHFWGWPREVEIARGKPEAKKKRSPNYNSPPPNPVEQELNQLKATTGMNRMKPVRRSTQPTPEVAQWYVFRSGEAKGPYTKLQLWEVQEITARTKVRRGEAEWQRAGEIPELASYLTQK</sequence>
<evidence type="ECO:0000256" key="1">
    <source>
        <dbReference type="SAM" id="MobiDB-lite"/>
    </source>
</evidence>
<dbReference type="Proteomes" id="UP000010478">
    <property type="component" value="Chromosome"/>
</dbReference>
<proteinExistence type="predicted"/>
<dbReference type="eggNOG" id="ENOG5033306">
    <property type="taxonomic scope" value="Bacteria"/>
</dbReference>
<dbReference type="OrthoDB" id="470202at2"/>
<evidence type="ECO:0000313" key="4">
    <source>
        <dbReference type="Proteomes" id="UP000010478"/>
    </source>
</evidence>
<protein>
    <recommendedName>
        <fullName evidence="2">GYF domain-containing protein</fullName>
    </recommendedName>
</protein>
<dbReference type="EMBL" id="CP003614">
    <property type="protein sequence ID" value="AFZ10033.1"/>
    <property type="molecule type" value="Genomic_DNA"/>
</dbReference>
<name>K9VPP7_9CYAN</name>
<dbReference type="HOGENOM" id="CLU_1968340_0_0_3"/>
<reference evidence="3 4" key="1">
    <citation type="submission" date="2012-05" db="EMBL/GenBank/DDBJ databases">
        <title>Finished chromosome of genome of Oscillatoria sp. PCC 7112.</title>
        <authorList>
            <consortium name="US DOE Joint Genome Institute"/>
            <person name="Gugger M."/>
            <person name="Coursin T."/>
            <person name="Rippka R."/>
            <person name="Tandeau De Marsac N."/>
            <person name="Huntemann M."/>
            <person name="Wei C.-L."/>
            <person name="Han J."/>
            <person name="Detter J.C."/>
            <person name="Han C."/>
            <person name="Tapia R."/>
            <person name="Davenport K."/>
            <person name="Daligault H."/>
            <person name="Erkkila T."/>
            <person name="Gu W."/>
            <person name="Munk A.C.C."/>
            <person name="Teshima H."/>
            <person name="Xu Y."/>
            <person name="Chain P."/>
            <person name="Chen A."/>
            <person name="Krypides N."/>
            <person name="Mavromatis K."/>
            <person name="Markowitz V."/>
            <person name="Szeto E."/>
            <person name="Ivanova N."/>
            <person name="Mikhailova N."/>
            <person name="Ovchinnikova G."/>
            <person name="Pagani I."/>
            <person name="Pati A."/>
            <person name="Goodwin L."/>
            <person name="Peters L."/>
            <person name="Pitluck S."/>
            <person name="Woyke T."/>
            <person name="Kerfeld C."/>
        </authorList>
    </citation>
    <scope>NUCLEOTIDE SEQUENCE [LARGE SCALE GENOMIC DNA]</scope>
    <source>
        <strain evidence="3 4">PCC 7112</strain>
    </source>
</reference>
<feature type="region of interest" description="Disordered" evidence="1">
    <location>
        <begin position="22"/>
        <end position="46"/>
    </location>
</feature>
<evidence type="ECO:0000259" key="2">
    <source>
        <dbReference type="Pfam" id="PF14237"/>
    </source>
</evidence>
<keyword evidence="4" id="KW-1185">Reference proteome</keyword>
<feature type="domain" description="GYF" evidence="2">
    <location>
        <begin position="75"/>
        <end position="120"/>
    </location>
</feature>
<dbReference type="KEGG" id="oni:Osc7112_5825"/>